<dbReference type="KEGG" id="coe:CP258_00010"/>
<evidence type="ECO:0000313" key="2">
    <source>
        <dbReference type="Proteomes" id="UP000006465"/>
    </source>
</evidence>
<dbReference type="EMBL" id="CP003540">
    <property type="protein sequence ID" value="AFK15659.1"/>
    <property type="molecule type" value="Genomic_DNA"/>
</dbReference>
<protein>
    <submittedName>
        <fullName evidence="1">Uncharacterized protein</fullName>
    </submittedName>
</protein>
<organism evidence="1 2">
    <name type="scientific">Corynebacterium pseudotuberculosis 258</name>
    <dbReference type="NCBI Taxonomy" id="1168865"/>
    <lineage>
        <taxon>Bacteria</taxon>
        <taxon>Bacillati</taxon>
        <taxon>Actinomycetota</taxon>
        <taxon>Actinomycetes</taxon>
        <taxon>Mycobacteriales</taxon>
        <taxon>Corynebacteriaceae</taxon>
        <taxon>Corynebacterium</taxon>
    </lineage>
</organism>
<gene>
    <name evidence="1" type="ORF">CP258_00010</name>
</gene>
<name>A0AAU8Q3M8_CORPS</name>
<sequence length="59" mass="7195">MWIIRRGKKLSTGRTCYPPKFHSPLHNPKICNDRRISLSFHRVHRTYCYYQRFTLKGTK</sequence>
<accession>A0AAU8Q3M8</accession>
<evidence type="ECO:0000313" key="1">
    <source>
        <dbReference type="EMBL" id="AFK15659.1"/>
    </source>
</evidence>
<proteinExistence type="predicted"/>
<reference evidence="1 2" key="1">
    <citation type="journal article" date="2013" name="J. Biotechnol.">
        <title>Genome sequence of Corynebacterium pseudotuberculosis biovar equi strain 258 and prediction of antigenic targets to improve biotechnological vaccine production.</title>
        <authorList>
            <person name="Soares S.C."/>
            <person name="Trost E."/>
            <person name="Ramos R.T."/>
            <person name="Carneiro A.R."/>
            <person name="Santos A.R."/>
            <person name="Pinto A.C."/>
            <person name="Barbosa E."/>
            <person name="Aburjaile F."/>
            <person name="Ali A."/>
            <person name="Diniz C.A."/>
            <person name="Hassan S.S."/>
            <person name="Fiaux K."/>
            <person name="Guimaraes L.C."/>
            <person name="Bakhtiar S.M."/>
            <person name="Pereira U."/>
            <person name="Almeida S.S."/>
            <person name="Abreu V.A."/>
            <person name="Rocha F.S."/>
            <person name="Dorella F.A."/>
            <person name="Miyoshi A."/>
            <person name="Silva A."/>
            <person name="Azevedo V."/>
            <person name="Tauch A."/>
        </authorList>
    </citation>
    <scope>NUCLEOTIDE SEQUENCE [LARGE SCALE GENOMIC DNA]</scope>
    <source>
        <strain evidence="1 2">258</strain>
    </source>
</reference>
<dbReference type="Proteomes" id="UP000006465">
    <property type="component" value="Chromosome"/>
</dbReference>
<dbReference type="AlphaFoldDB" id="A0AAU8Q3M8"/>